<feature type="domain" description="Saposin B-type" evidence="3">
    <location>
        <begin position="12"/>
        <end position="89"/>
    </location>
</feature>
<dbReference type="GO" id="GO:0016020">
    <property type="term" value="C:membrane"/>
    <property type="evidence" value="ECO:0007669"/>
    <property type="project" value="GOC"/>
</dbReference>
<dbReference type="SUPFAM" id="SSF47862">
    <property type="entry name" value="Saposin"/>
    <property type="match status" value="1"/>
</dbReference>
<dbReference type="Pfam" id="PF03489">
    <property type="entry name" value="SapB_2"/>
    <property type="match status" value="1"/>
</dbReference>
<dbReference type="InterPro" id="IPR007856">
    <property type="entry name" value="SapB_1"/>
</dbReference>
<gene>
    <name evidence="4" type="ORF">TPC1_12709</name>
</gene>
<dbReference type="SMART" id="SM00741">
    <property type="entry name" value="SapB"/>
    <property type="match status" value="1"/>
</dbReference>
<dbReference type="PRINTS" id="PR01797">
    <property type="entry name" value="SAPOSIN"/>
</dbReference>
<keyword evidence="1" id="KW-1015">Disulfide bond</keyword>
<organism evidence="4">
    <name type="scientific">Trepomonas sp. PC1</name>
    <dbReference type="NCBI Taxonomy" id="1076344"/>
    <lineage>
        <taxon>Eukaryota</taxon>
        <taxon>Metamonada</taxon>
        <taxon>Diplomonadida</taxon>
        <taxon>Hexamitidae</taxon>
        <taxon>Hexamitinae</taxon>
        <taxon>Trepomonas</taxon>
    </lineage>
</organism>
<dbReference type="PROSITE" id="PS50015">
    <property type="entry name" value="SAP_B"/>
    <property type="match status" value="1"/>
</dbReference>
<evidence type="ECO:0000259" key="3">
    <source>
        <dbReference type="PROSITE" id="PS50015"/>
    </source>
</evidence>
<dbReference type="InterPro" id="IPR051428">
    <property type="entry name" value="Sphingo_Act-Surfact_Prot"/>
</dbReference>
<dbReference type="EMBL" id="GDID01002020">
    <property type="protein sequence ID" value="JAP94586.1"/>
    <property type="molecule type" value="Transcribed_RNA"/>
</dbReference>
<accession>A0A146KGJ1</accession>
<name>A0A146KGJ1_9EUKA</name>
<dbReference type="InterPro" id="IPR008373">
    <property type="entry name" value="Saposin"/>
</dbReference>
<reference evidence="4" key="1">
    <citation type="submission" date="2015-07" db="EMBL/GenBank/DDBJ databases">
        <title>Adaptation to a free-living lifestyle via gene acquisitions in the diplomonad Trepomonas sp. PC1.</title>
        <authorList>
            <person name="Xu F."/>
            <person name="Jerlstrom-Hultqvist J."/>
            <person name="Kolisko M."/>
            <person name="Simpson A.G.B."/>
            <person name="Roger A.J."/>
            <person name="Svard S.G."/>
            <person name="Andersson J.O."/>
        </authorList>
    </citation>
    <scope>NUCLEOTIDE SEQUENCE</scope>
    <source>
        <strain evidence="4">PC1</strain>
    </source>
</reference>
<dbReference type="PANTHER" id="PTHR11480">
    <property type="entry name" value="SAPOSIN-RELATED"/>
    <property type="match status" value="1"/>
</dbReference>
<keyword evidence="2" id="KW-0325">Glycoprotein</keyword>
<dbReference type="GO" id="GO:0006665">
    <property type="term" value="P:sphingolipid metabolic process"/>
    <property type="evidence" value="ECO:0007669"/>
    <property type="project" value="InterPro"/>
</dbReference>
<dbReference type="AlphaFoldDB" id="A0A146KGJ1"/>
<dbReference type="GO" id="GO:0005764">
    <property type="term" value="C:lysosome"/>
    <property type="evidence" value="ECO:0007669"/>
    <property type="project" value="InterPro"/>
</dbReference>
<dbReference type="Pfam" id="PF05184">
    <property type="entry name" value="SapB_1"/>
    <property type="match status" value="1"/>
</dbReference>
<proteinExistence type="predicted"/>
<dbReference type="InterPro" id="IPR008138">
    <property type="entry name" value="SapB_2"/>
</dbReference>
<protein>
    <submittedName>
        <fullName evidence="4">Saposin-like type B domin-containing protein</fullName>
    </submittedName>
</protein>
<evidence type="ECO:0000313" key="4">
    <source>
        <dbReference type="EMBL" id="JAP94586.1"/>
    </source>
</evidence>
<evidence type="ECO:0000256" key="2">
    <source>
        <dbReference type="ARBA" id="ARBA00023180"/>
    </source>
</evidence>
<dbReference type="InterPro" id="IPR008139">
    <property type="entry name" value="SaposinB_dom"/>
</dbReference>
<sequence length="89" mass="10379">MLFLVNSLAVQNKFFCDVCEIIVEGVYETVQDPTNVHDIEIFLDQVCDILPYDMFNWCEKIIAQYYEELIHNIINGYPPRTVCQNIGIC</sequence>
<evidence type="ECO:0000256" key="1">
    <source>
        <dbReference type="ARBA" id="ARBA00023157"/>
    </source>
</evidence>
<dbReference type="Gene3D" id="1.10.225.10">
    <property type="entry name" value="Saposin-like"/>
    <property type="match status" value="1"/>
</dbReference>
<dbReference type="InterPro" id="IPR011001">
    <property type="entry name" value="Saposin-like"/>
</dbReference>